<proteinExistence type="predicted"/>
<name>A0A0F9LSF3_9ZZZZ</name>
<comment type="caution">
    <text evidence="1">The sequence shown here is derived from an EMBL/GenBank/DDBJ whole genome shotgun (WGS) entry which is preliminary data.</text>
</comment>
<sequence>MTDKEDKGTEEPEVITFKEFYERNKSIKFEELQKIVLVCKNCSHKDLLGNFIKRRKNEWDVVGRNLISDQETDPKPINPYDNDWKKPPYKPRFIGKIRNSKKSGFSMVLIEDKRYEDMFYCPKCGSSLVVLCNEFIKNNILRGLSEK</sequence>
<dbReference type="EMBL" id="LAZR01010378">
    <property type="protein sequence ID" value="KKM67275.1"/>
    <property type="molecule type" value="Genomic_DNA"/>
</dbReference>
<accession>A0A0F9LSF3</accession>
<organism evidence="1">
    <name type="scientific">marine sediment metagenome</name>
    <dbReference type="NCBI Taxonomy" id="412755"/>
    <lineage>
        <taxon>unclassified sequences</taxon>
        <taxon>metagenomes</taxon>
        <taxon>ecological metagenomes</taxon>
    </lineage>
</organism>
<evidence type="ECO:0000313" key="1">
    <source>
        <dbReference type="EMBL" id="KKM67275.1"/>
    </source>
</evidence>
<dbReference type="AlphaFoldDB" id="A0A0F9LSF3"/>
<gene>
    <name evidence="1" type="ORF">LCGC14_1472730</name>
</gene>
<reference evidence="1" key="1">
    <citation type="journal article" date="2015" name="Nature">
        <title>Complex archaea that bridge the gap between prokaryotes and eukaryotes.</title>
        <authorList>
            <person name="Spang A."/>
            <person name="Saw J.H."/>
            <person name="Jorgensen S.L."/>
            <person name="Zaremba-Niedzwiedzka K."/>
            <person name="Martijn J."/>
            <person name="Lind A.E."/>
            <person name="van Eijk R."/>
            <person name="Schleper C."/>
            <person name="Guy L."/>
            <person name="Ettema T.J."/>
        </authorList>
    </citation>
    <scope>NUCLEOTIDE SEQUENCE</scope>
</reference>
<protein>
    <submittedName>
        <fullName evidence="1">Uncharacterized protein</fullName>
    </submittedName>
</protein>